<keyword evidence="5" id="KW-0119">Carbohydrate metabolism</keyword>
<proteinExistence type="predicted"/>
<dbReference type="InterPro" id="IPR009939">
    <property type="entry name" value="Chitosanase_fungal"/>
</dbReference>
<organism evidence="8 9">
    <name type="scientific">Hoeflea poritis</name>
    <dbReference type="NCBI Taxonomy" id="2993659"/>
    <lineage>
        <taxon>Bacteria</taxon>
        <taxon>Pseudomonadati</taxon>
        <taxon>Pseudomonadota</taxon>
        <taxon>Alphaproteobacteria</taxon>
        <taxon>Hyphomicrobiales</taxon>
        <taxon>Rhizobiaceae</taxon>
        <taxon>Hoeflea</taxon>
    </lineage>
</organism>
<evidence type="ECO:0000256" key="7">
    <source>
        <dbReference type="ARBA" id="ARBA00023326"/>
    </source>
</evidence>
<dbReference type="RefSeq" id="WP_271092469.1">
    <property type="nucleotide sequence ID" value="NZ_JAPJZH010000025.1"/>
</dbReference>
<dbReference type="EMBL" id="JAPJZH010000025">
    <property type="protein sequence ID" value="MDA4848601.1"/>
    <property type="molecule type" value="Genomic_DNA"/>
</dbReference>
<dbReference type="Proteomes" id="UP001148313">
    <property type="component" value="Unassembled WGS sequence"/>
</dbReference>
<keyword evidence="3" id="KW-0732">Signal</keyword>
<sequence length="239" mass="26852">MTSYSAQFKRCDRENIFNGREMRGNKRCRHPDPRRRDLNNLDGFFRLNGKAIAFRAKMSVDVDGGYAPCAGTRGRTDQCPTTYFYKKLSPGDEALPKWRQKYVTSDIVPYVVIPYDSLRPGRPNDRESREFRDKTGVAMGDVGVVVDGDKVIPVLVADGGPHNKIGEGSLALFDALGDTRCAKRLSSDPRFCTKVKNYSLGRTVEYVLFPSSKINDLTPSNTNRKVSEKALKLYRALGR</sequence>
<accession>A0ABT4VV55</accession>
<evidence type="ECO:0000313" key="9">
    <source>
        <dbReference type="Proteomes" id="UP001148313"/>
    </source>
</evidence>
<keyword evidence="7" id="KW-0624">Polysaccharide degradation</keyword>
<evidence type="ECO:0000256" key="4">
    <source>
        <dbReference type="ARBA" id="ARBA00022801"/>
    </source>
</evidence>
<keyword evidence="9" id="KW-1185">Reference proteome</keyword>
<gene>
    <name evidence="8" type="ORF">OOZ53_24810</name>
</gene>
<evidence type="ECO:0000256" key="3">
    <source>
        <dbReference type="ARBA" id="ARBA00022729"/>
    </source>
</evidence>
<evidence type="ECO:0000256" key="6">
    <source>
        <dbReference type="ARBA" id="ARBA00023295"/>
    </source>
</evidence>
<protein>
    <submittedName>
        <fullName evidence="8">Glycoside hydrolase family 75 protein</fullName>
    </submittedName>
</protein>
<evidence type="ECO:0000256" key="2">
    <source>
        <dbReference type="ARBA" id="ARBA00022525"/>
    </source>
</evidence>
<reference evidence="8" key="1">
    <citation type="submission" date="2022-11" db="EMBL/GenBank/DDBJ databases">
        <title>Hoeflea poritis sp. nov., isolated from scleractinian coral Porites lutea.</title>
        <authorList>
            <person name="Zhang G."/>
            <person name="Wei Q."/>
            <person name="Cai L."/>
        </authorList>
    </citation>
    <scope>NUCLEOTIDE SEQUENCE</scope>
    <source>
        <strain evidence="8">E7-10</strain>
    </source>
</reference>
<dbReference type="GO" id="GO:0016787">
    <property type="term" value="F:hydrolase activity"/>
    <property type="evidence" value="ECO:0007669"/>
    <property type="project" value="UniProtKB-KW"/>
</dbReference>
<keyword evidence="6" id="KW-0326">Glycosidase</keyword>
<dbReference type="Pfam" id="PF07335">
    <property type="entry name" value="Glyco_hydro_75"/>
    <property type="match status" value="1"/>
</dbReference>
<evidence type="ECO:0000256" key="5">
    <source>
        <dbReference type="ARBA" id="ARBA00023277"/>
    </source>
</evidence>
<evidence type="ECO:0000256" key="1">
    <source>
        <dbReference type="ARBA" id="ARBA00004613"/>
    </source>
</evidence>
<name>A0ABT4VV55_9HYPH</name>
<comment type="subcellular location">
    <subcellularLocation>
        <location evidence="1">Secreted</location>
    </subcellularLocation>
</comment>
<comment type="caution">
    <text evidence="8">The sequence shown here is derived from an EMBL/GenBank/DDBJ whole genome shotgun (WGS) entry which is preliminary data.</text>
</comment>
<evidence type="ECO:0000313" key="8">
    <source>
        <dbReference type="EMBL" id="MDA4848601.1"/>
    </source>
</evidence>
<keyword evidence="4 8" id="KW-0378">Hydrolase</keyword>
<keyword evidence="2" id="KW-0964">Secreted</keyword>